<sequence length="106" mass="12425">MLTKRSQTRLNQNAITKENLILQMVNSRAKTSTILQFSKKVVRVKVERKIIFYERCHFCFRLDGLLKFIESRARNNKMTYGLSLNDFCALMLSLYIAICPATFCKH</sequence>
<feature type="transmembrane region" description="Helical" evidence="1">
    <location>
        <begin position="82"/>
        <end position="103"/>
    </location>
</feature>
<keyword evidence="1" id="KW-1133">Transmembrane helix</keyword>
<protein>
    <submittedName>
        <fullName evidence="2">Uncharacterized protein</fullName>
    </submittedName>
</protein>
<name>A0AAD8MP06_9APIA</name>
<gene>
    <name evidence="2" type="ORF">POM88_026293</name>
</gene>
<proteinExistence type="predicted"/>
<keyword evidence="3" id="KW-1185">Reference proteome</keyword>
<accession>A0AAD8MP06</accession>
<reference evidence="2" key="1">
    <citation type="submission" date="2023-02" db="EMBL/GenBank/DDBJ databases">
        <title>Genome of toxic invasive species Heracleum sosnowskyi carries increased number of genes despite the absence of recent whole-genome duplications.</title>
        <authorList>
            <person name="Schelkunov M."/>
            <person name="Shtratnikova V."/>
            <person name="Makarenko M."/>
            <person name="Klepikova A."/>
            <person name="Omelchenko D."/>
            <person name="Novikova G."/>
            <person name="Obukhova E."/>
            <person name="Bogdanov V."/>
            <person name="Penin A."/>
            <person name="Logacheva M."/>
        </authorList>
    </citation>
    <scope>NUCLEOTIDE SEQUENCE</scope>
    <source>
        <strain evidence="2">Hsosn_3</strain>
        <tissue evidence="2">Leaf</tissue>
    </source>
</reference>
<organism evidence="2 3">
    <name type="scientific">Heracleum sosnowskyi</name>
    <dbReference type="NCBI Taxonomy" id="360622"/>
    <lineage>
        <taxon>Eukaryota</taxon>
        <taxon>Viridiplantae</taxon>
        <taxon>Streptophyta</taxon>
        <taxon>Embryophyta</taxon>
        <taxon>Tracheophyta</taxon>
        <taxon>Spermatophyta</taxon>
        <taxon>Magnoliopsida</taxon>
        <taxon>eudicotyledons</taxon>
        <taxon>Gunneridae</taxon>
        <taxon>Pentapetalae</taxon>
        <taxon>asterids</taxon>
        <taxon>campanulids</taxon>
        <taxon>Apiales</taxon>
        <taxon>Apiaceae</taxon>
        <taxon>Apioideae</taxon>
        <taxon>apioid superclade</taxon>
        <taxon>Tordylieae</taxon>
        <taxon>Tordyliinae</taxon>
        <taxon>Heracleum</taxon>
    </lineage>
</organism>
<keyword evidence="1" id="KW-0812">Transmembrane</keyword>
<dbReference type="Proteomes" id="UP001237642">
    <property type="component" value="Unassembled WGS sequence"/>
</dbReference>
<dbReference type="AlphaFoldDB" id="A0AAD8MP06"/>
<dbReference type="EMBL" id="JAUIZM010000006">
    <property type="protein sequence ID" value="KAK1379549.1"/>
    <property type="molecule type" value="Genomic_DNA"/>
</dbReference>
<evidence type="ECO:0000313" key="2">
    <source>
        <dbReference type="EMBL" id="KAK1379549.1"/>
    </source>
</evidence>
<evidence type="ECO:0000313" key="3">
    <source>
        <dbReference type="Proteomes" id="UP001237642"/>
    </source>
</evidence>
<evidence type="ECO:0000256" key="1">
    <source>
        <dbReference type="SAM" id="Phobius"/>
    </source>
</evidence>
<keyword evidence="1" id="KW-0472">Membrane</keyword>
<reference evidence="2" key="2">
    <citation type="submission" date="2023-05" db="EMBL/GenBank/DDBJ databases">
        <authorList>
            <person name="Schelkunov M.I."/>
        </authorList>
    </citation>
    <scope>NUCLEOTIDE SEQUENCE</scope>
    <source>
        <strain evidence="2">Hsosn_3</strain>
        <tissue evidence="2">Leaf</tissue>
    </source>
</reference>
<comment type="caution">
    <text evidence="2">The sequence shown here is derived from an EMBL/GenBank/DDBJ whole genome shotgun (WGS) entry which is preliminary data.</text>
</comment>